<feature type="compositionally biased region" description="Basic and acidic residues" evidence="1">
    <location>
        <begin position="307"/>
        <end position="328"/>
    </location>
</feature>
<dbReference type="Proteomes" id="UP001499930">
    <property type="component" value="Unassembled WGS sequence"/>
</dbReference>
<accession>A0ABP6LBS8</accession>
<feature type="compositionally biased region" description="Low complexity" evidence="1">
    <location>
        <begin position="351"/>
        <end position="387"/>
    </location>
</feature>
<evidence type="ECO:0008006" key="4">
    <source>
        <dbReference type="Google" id="ProtNLM"/>
    </source>
</evidence>
<reference evidence="3" key="1">
    <citation type="journal article" date="2019" name="Int. J. Syst. Evol. Microbiol.">
        <title>The Global Catalogue of Microorganisms (GCM) 10K type strain sequencing project: providing services to taxonomists for standard genome sequencing and annotation.</title>
        <authorList>
            <consortium name="The Broad Institute Genomics Platform"/>
            <consortium name="The Broad Institute Genome Sequencing Center for Infectious Disease"/>
            <person name="Wu L."/>
            <person name="Ma J."/>
        </authorList>
    </citation>
    <scope>NUCLEOTIDE SEQUENCE [LARGE SCALE GENOMIC DNA]</scope>
    <source>
        <strain evidence="3">JCM 3106</strain>
    </source>
</reference>
<dbReference type="PANTHER" id="PTHR40903">
    <property type="entry name" value="GLYCINE-RICH CELL WALL STRUCTURAL PROTEIN 1-LIKE"/>
    <property type="match status" value="1"/>
</dbReference>
<feature type="compositionally biased region" description="Low complexity" evidence="1">
    <location>
        <begin position="269"/>
        <end position="278"/>
    </location>
</feature>
<name>A0ABP6LBS8_9ACTN</name>
<keyword evidence="3" id="KW-1185">Reference proteome</keyword>
<feature type="compositionally biased region" description="Pro residues" evidence="1">
    <location>
        <begin position="329"/>
        <end position="339"/>
    </location>
</feature>
<feature type="compositionally biased region" description="Gly residues" evidence="1">
    <location>
        <begin position="145"/>
        <end position="186"/>
    </location>
</feature>
<proteinExistence type="predicted"/>
<feature type="compositionally biased region" description="Gly residues" evidence="1">
    <location>
        <begin position="193"/>
        <end position="206"/>
    </location>
</feature>
<evidence type="ECO:0000313" key="2">
    <source>
        <dbReference type="EMBL" id="GAA3036687.1"/>
    </source>
</evidence>
<dbReference type="EMBL" id="BAAAWD010000024">
    <property type="protein sequence ID" value="GAA3036687.1"/>
    <property type="molecule type" value="Genomic_DNA"/>
</dbReference>
<sequence>MNPVVVMRAARTVRDELDSLMGGAAGGLRERLDPLLAEAGSRPPERLADAVILLVAEYGPAWDRFTALLSLDRSLTAEQVIPLLSRPAGTGSGTGFAPPSWGAAETGSPAAGGTNPSGAVPRGSDALDAPSTASYTPDWLLPGSGDTGPGGTGSGGTGTGGGGAGSGTGSGGGNGAGAGTGSGGYGLPEQGEAAGGNRAGHGGGDGMPSTGAMSFDWMRPGPVDRPMDPPFPQTAPPAEVSSPWTSPSLPGQAPYAPPPQEGASFPMSPGGREPQGPQGPQGPGVPPSPVPGAPFDMPAPSGPHDPSGAHRPYDPYGPHDLHRPHDPYGPHPSPVPFEAPVPSGDPHDPHASSASPVPFASSAQGPAQGPQQGPAQGLPQGPHQGPQHGPPQGPRQGPAGDKSPSVLDRLAGAFRRRRKEAPAGSPGPAWEAVPLIEAPAEAVAGWGVEVSVGVAPGQGTAGEVAPGEPVELEVQIVAEGFDAPGGWRVRLRADKASPYPRATVGLVAPAQEEPEVARQIQAVYSVGGQVAGFGVRAVTIHDSPGRLGGQEAPGPVAGTRIRPALLGEPSDVTAVIVHGDEPGRLWWTYRSPHFITPDRAEPCDLGVRASEFGRRLTGRGHLSEETGREVGSRVPWGFWELLDAVAARVAPRRPSVLILSQEPHVPWELAVLDRPYDPSVPPFLGCQTVTGRWPLGGRRPEPVPATGARADRVAVVGAESATHPLVTEYGATPVSPALGDVLGVLDQGADIVHFAAGGSAPEVLGRDLPGAPFVFLEEPGDAQSFLLAGACAVVAPLWPAGGDGVAREFYRRCFAGEPVAEVLRSMRGRSPDDAGAYRFHGHPALRLHRTAPPAG</sequence>
<gene>
    <name evidence="2" type="ORF">GCM10017559_75530</name>
</gene>
<dbReference type="RefSeq" id="WP_344905782.1">
    <property type="nucleotide sequence ID" value="NZ_BAAAWD010000024.1"/>
</dbReference>
<dbReference type="PANTHER" id="PTHR40903:SF1">
    <property type="entry name" value="HYPHALLY REGULATED CELL WALL PROTEIN 3"/>
    <property type="match status" value="1"/>
</dbReference>
<comment type="caution">
    <text evidence="2">The sequence shown here is derived from an EMBL/GenBank/DDBJ whole genome shotgun (WGS) entry which is preliminary data.</text>
</comment>
<evidence type="ECO:0000313" key="3">
    <source>
        <dbReference type="Proteomes" id="UP001499930"/>
    </source>
</evidence>
<protein>
    <recommendedName>
        <fullName evidence="4">CHAT domain-containing protein</fullName>
    </recommendedName>
</protein>
<feature type="region of interest" description="Disordered" evidence="1">
    <location>
        <begin position="86"/>
        <end position="406"/>
    </location>
</feature>
<evidence type="ECO:0000256" key="1">
    <source>
        <dbReference type="SAM" id="MobiDB-lite"/>
    </source>
</evidence>
<feature type="compositionally biased region" description="Pro residues" evidence="1">
    <location>
        <begin position="283"/>
        <end position="292"/>
    </location>
</feature>
<organism evidence="2 3">
    <name type="scientific">Streptosporangium longisporum</name>
    <dbReference type="NCBI Taxonomy" id="46187"/>
    <lineage>
        <taxon>Bacteria</taxon>
        <taxon>Bacillati</taxon>
        <taxon>Actinomycetota</taxon>
        <taxon>Actinomycetes</taxon>
        <taxon>Streptosporangiales</taxon>
        <taxon>Streptosporangiaceae</taxon>
        <taxon>Streptosporangium</taxon>
    </lineage>
</organism>